<dbReference type="GO" id="GO:0004497">
    <property type="term" value="F:monooxygenase activity"/>
    <property type="evidence" value="ECO:0007669"/>
    <property type="project" value="UniProtKB-KW"/>
</dbReference>
<dbReference type="Proteomes" id="UP000614047">
    <property type="component" value="Unassembled WGS sequence"/>
</dbReference>
<protein>
    <submittedName>
        <fullName evidence="3">Cytochrome P450</fullName>
    </submittedName>
</protein>
<comment type="similarity">
    <text evidence="1 2">Belongs to the cytochrome P450 family.</text>
</comment>
<dbReference type="RefSeq" id="WP_307829002.1">
    <property type="nucleotide sequence ID" value="NZ_BAABES010000016.1"/>
</dbReference>
<dbReference type="Gene3D" id="1.10.630.10">
    <property type="entry name" value="Cytochrome P450"/>
    <property type="match status" value="1"/>
</dbReference>
<dbReference type="PANTHER" id="PTHR46696:SF1">
    <property type="entry name" value="CYTOCHROME P450 YJIB-RELATED"/>
    <property type="match status" value="1"/>
</dbReference>
<organism evidence="3 4">
    <name type="scientific">Actinomadura viridis</name>
    <dbReference type="NCBI Taxonomy" id="58110"/>
    <lineage>
        <taxon>Bacteria</taxon>
        <taxon>Bacillati</taxon>
        <taxon>Actinomycetota</taxon>
        <taxon>Actinomycetes</taxon>
        <taxon>Streptosporangiales</taxon>
        <taxon>Thermomonosporaceae</taxon>
        <taxon>Actinomadura</taxon>
    </lineage>
</organism>
<evidence type="ECO:0000313" key="3">
    <source>
        <dbReference type="EMBL" id="MBG6090400.1"/>
    </source>
</evidence>
<name>A0A931DHZ7_9ACTN</name>
<sequence>MGDAPQHLTADGYLGRYESAAARDPANGPALLAGWLRSEWRPLFAELRSRRPILRTPAFTLVTRFPDVTEVLRNGDVFTVDGYASRLDPALGGPVMLTRDGTPMNWREKGLMQVMLPPEDVPRVRELVARTADRALDAAVPRGRIDAVGELFRPVCTAVCAEYFGLPVPDPAAPARWSRAIMTDVTANLAGDPEVHAASLAAGREMMDHLRRALEGRRAGGAADAGDVFARMLGTVLPGTPAWDDERILINVAGMLLGFLENAVGSMTHLVRQLLLRPEAHRAAALAAGGPDTAAFEGHFWEALRFDPFLKIITRVCVRDHVLAAGTPRETTVPAGTLVLAAVASAMFDETAVPEPGLFRPDRPPHTRLHFGHGPHACVGVHPGAAVITETVRRLLPRPGLRLLDPPDGVVARDRDVFPDRFWLGLGDESGAR</sequence>
<dbReference type="PANTHER" id="PTHR46696">
    <property type="entry name" value="P450, PUTATIVE (EUROFUNG)-RELATED"/>
    <property type="match status" value="1"/>
</dbReference>
<dbReference type="SUPFAM" id="SSF48264">
    <property type="entry name" value="Cytochrome P450"/>
    <property type="match status" value="1"/>
</dbReference>
<evidence type="ECO:0000256" key="1">
    <source>
        <dbReference type="ARBA" id="ARBA00010617"/>
    </source>
</evidence>
<keyword evidence="2" id="KW-0479">Metal-binding</keyword>
<dbReference type="EMBL" id="JADOUA010000001">
    <property type="protein sequence ID" value="MBG6090400.1"/>
    <property type="molecule type" value="Genomic_DNA"/>
</dbReference>
<comment type="caution">
    <text evidence="3">The sequence shown here is derived from an EMBL/GenBank/DDBJ whole genome shotgun (WGS) entry which is preliminary data.</text>
</comment>
<proteinExistence type="inferred from homology"/>
<dbReference type="InterPro" id="IPR017972">
    <property type="entry name" value="Cyt_P450_CS"/>
</dbReference>
<keyword evidence="2" id="KW-0503">Monooxygenase</keyword>
<keyword evidence="2" id="KW-0560">Oxidoreductase</keyword>
<dbReference type="InterPro" id="IPR036396">
    <property type="entry name" value="Cyt_P450_sf"/>
</dbReference>
<keyword evidence="4" id="KW-1185">Reference proteome</keyword>
<dbReference type="GO" id="GO:0020037">
    <property type="term" value="F:heme binding"/>
    <property type="evidence" value="ECO:0007669"/>
    <property type="project" value="InterPro"/>
</dbReference>
<evidence type="ECO:0000256" key="2">
    <source>
        <dbReference type="RuleBase" id="RU000461"/>
    </source>
</evidence>
<keyword evidence="2" id="KW-0349">Heme</keyword>
<dbReference type="Pfam" id="PF00067">
    <property type="entry name" value="p450"/>
    <property type="match status" value="1"/>
</dbReference>
<accession>A0A931DHZ7</accession>
<dbReference type="PROSITE" id="PS00086">
    <property type="entry name" value="CYTOCHROME_P450"/>
    <property type="match status" value="1"/>
</dbReference>
<reference evidence="3" key="1">
    <citation type="submission" date="2020-11" db="EMBL/GenBank/DDBJ databases">
        <title>Sequencing the genomes of 1000 actinobacteria strains.</title>
        <authorList>
            <person name="Klenk H.-P."/>
        </authorList>
    </citation>
    <scope>NUCLEOTIDE SEQUENCE</scope>
    <source>
        <strain evidence="3">DSM 43175</strain>
    </source>
</reference>
<evidence type="ECO:0000313" key="4">
    <source>
        <dbReference type="Proteomes" id="UP000614047"/>
    </source>
</evidence>
<dbReference type="GO" id="GO:0005506">
    <property type="term" value="F:iron ion binding"/>
    <property type="evidence" value="ECO:0007669"/>
    <property type="project" value="InterPro"/>
</dbReference>
<gene>
    <name evidence="3" type="ORF">IW256_004513</name>
</gene>
<dbReference type="GO" id="GO:0016705">
    <property type="term" value="F:oxidoreductase activity, acting on paired donors, with incorporation or reduction of molecular oxygen"/>
    <property type="evidence" value="ECO:0007669"/>
    <property type="project" value="InterPro"/>
</dbReference>
<dbReference type="InterPro" id="IPR001128">
    <property type="entry name" value="Cyt_P450"/>
</dbReference>
<dbReference type="AlphaFoldDB" id="A0A931DHZ7"/>
<keyword evidence="2" id="KW-0408">Iron</keyword>